<dbReference type="InterPro" id="IPR036167">
    <property type="entry name" value="tRNA_intron_Endo_cat-like_sf"/>
</dbReference>
<evidence type="ECO:0000313" key="3">
    <source>
        <dbReference type="Proteomes" id="UP000276741"/>
    </source>
</evidence>
<evidence type="ECO:0000259" key="1">
    <source>
        <dbReference type="Pfam" id="PF01974"/>
    </source>
</evidence>
<dbReference type="GO" id="GO:0000213">
    <property type="term" value="F:tRNA-intron lyase activity"/>
    <property type="evidence" value="ECO:0007669"/>
    <property type="project" value="InterPro"/>
</dbReference>
<accession>A0A348B0J7</accession>
<dbReference type="Proteomes" id="UP000276741">
    <property type="component" value="Chromosome"/>
</dbReference>
<proteinExistence type="predicted"/>
<feature type="domain" description="tRNA intron endonuclease catalytic" evidence="1">
    <location>
        <begin position="68"/>
        <end position="146"/>
    </location>
</feature>
<evidence type="ECO:0000313" key="2">
    <source>
        <dbReference type="EMBL" id="BBD71699.1"/>
    </source>
</evidence>
<dbReference type="SUPFAM" id="SSF53032">
    <property type="entry name" value="tRNA-intron endonuclease catalytic domain-like"/>
    <property type="match status" value="1"/>
</dbReference>
<dbReference type="EMBL" id="AP018553">
    <property type="protein sequence ID" value="BBD71699.1"/>
    <property type="molecule type" value="Genomic_DNA"/>
</dbReference>
<dbReference type="GO" id="GO:0006388">
    <property type="term" value="P:tRNA splicing, via endonucleolytic cleavage and ligation"/>
    <property type="evidence" value="ECO:0007669"/>
    <property type="project" value="InterPro"/>
</dbReference>
<dbReference type="KEGG" id="sacd:HS1genome_0088"/>
<organism evidence="2 3">
    <name type="scientific">Sulfodiicoccus acidiphilus</name>
    <dbReference type="NCBI Taxonomy" id="1670455"/>
    <lineage>
        <taxon>Archaea</taxon>
        <taxon>Thermoproteota</taxon>
        <taxon>Thermoprotei</taxon>
        <taxon>Sulfolobales</taxon>
        <taxon>Sulfolobaceae</taxon>
        <taxon>Sulfodiicoccus</taxon>
    </lineage>
</organism>
<keyword evidence="3" id="KW-1185">Reference proteome</keyword>
<name>A0A348B0J7_9CREN</name>
<dbReference type="AlphaFoldDB" id="A0A348B0J7"/>
<dbReference type="GO" id="GO:0003676">
    <property type="term" value="F:nucleic acid binding"/>
    <property type="evidence" value="ECO:0007669"/>
    <property type="project" value="InterPro"/>
</dbReference>
<dbReference type="InterPro" id="IPR011856">
    <property type="entry name" value="tRNA_endonuc-like_dom_sf"/>
</dbReference>
<protein>
    <recommendedName>
        <fullName evidence="1">tRNA intron endonuclease catalytic domain-containing protein</fullName>
    </recommendedName>
</protein>
<dbReference type="Gene3D" id="3.40.1350.10">
    <property type="match status" value="1"/>
</dbReference>
<dbReference type="InterPro" id="IPR006677">
    <property type="entry name" value="tRNA_intron_Endonuc_cat-like"/>
</dbReference>
<gene>
    <name evidence="2" type="ORF">HS1genome_0088</name>
</gene>
<sequence>MSVEGETLTIITDPPGEGVKVNATDSFLLEVLCEGLIKGRKISAIWNERKLEVGELIERLSIRDEKLWEKVTVCVDLRNRGRQVKSGPFNNSLLIKSGSSFNTLIYIVSQNEELKLGELMSWAENQRRLSLETVLAVVDRSGDVTYYSFSSLHTLK</sequence>
<dbReference type="Pfam" id="PF01974">
    <property type="entry name" value="tRNA_int_endo"/>
    <property type="match status" value="1"/>
</dbReference>
<reference evidence="3" key="1">
    <citation type="submission" date="2018-04" db="EMBL/GenBank/DDBJ databases">
        <title>Complete genome sequence of Sulfodiicoccus acidiphilus strain HS-1.</title>
        <authorList>
            <person name="Sakai H.D."/>
            <person name="Kurosawa N."/>
        </authorList>
    </citation>
    <scope>NUCLEOTIDE SEQUENCE [LARGE SCALE GENOMIC DNA]</scope>
    <source>
        <strain evidence="3">HS-1</strain>
    </source>
</reference>